<organism evidence="3 4">
    <name type="scientific">Gracilibacillus marinus</name>
    <dbReference type="NCBI Taxonomy" id="630535"/>
    <lineage>
        <taxon>Bacteria</taxon>
        <taxon>Bacillati</taxon>
        <taxon>Bacillota</taxon>
        <taxon>Bacilli</taxon>
        <taxon>Bacillales</taxon>
        <taxon>Bacillaceae</taxon>
        <taxon>Gracilibacillus</taxon>
    </lineage>
</organism>
<evidence type="ECO:0000256" key="1">
    <source>
        <dbReference type="SAM" id="MobiDB-lite"/>
    </source>
</evidence>
<feature type="signal peptide" evidence="2">
    <location>
        <begin position="1"/>
        <end position="23"/>
    </location>
</feature>
<comment type="caution">
    <text evidence="3">The sequence shown here is derived from an EMBL/GenBank/DDBJ whole genome shotgun (WGS) entry which is preliminary data.</text>
</comment>
<proteinExistence type="predicted"/>
<name>A0ABV8VYV0_9BACI</name>
<evidence type="ECO:0000313" key="4">
    <source>
        <dbReference type="Proteomes" id="UP001595880"/>
    </source>
</evidence>
<accession>A0ABV8VYV0</accession>
<evidence type="ECO:0000256" key="2">
    <source>
        <dbReference type="SAM" id="SignalP"/>
    </source>
</evidence>
<dbReference type="RefSeq" id="WP_390199100.1">
    <property type="nucleotide sequence ID" value="NZ_JBHSDV010000003.1"/>
</dbReference>
<dbReference type="PROSITE" id="PS51257">
    <property type="entry name" value="PROKAR_LIPOPROTEIN"/>
    <property type="match status" value="1"/>
</dbReference>
<feature type="compositionally biased region" description="Polar residues" evidence="1">
    <location>
        <begin position="199"/>
        <end position="211"/>
    </location>
</feature>
<feature type="chain" id="PRO_5046516970" evidence="2">
    <location>
        <begin position="24"/>
        <end position="223"/>
    </location>
</feature>
<evidence type="ECO:0000313" key="3">
    <source>
        <dbReference type="EMBL" id="MFC4388225.1"/>
    </source>
</evidence>
<protein>
    <submittedName>
        <fullName evidence="3">DUF4247 domain-containing protein</fullName>
    </submittedName>
</protein>
<reference evidence="4" key="1">
    <citation type="journal article" date="2019" name="Int. J. Syst. Evol. Microbiol.">
        <title>The Global Catalogue of Microorganisms (GCM) 10K type strain sequencing project: providing services to taxonomists for standard genome sequencing and annotation.</title>
        <authorList>
            <consortium name="The Broad Institute Genomics Platform"/>
            <consortium name="The Broad Institute Genome Sequencing Center for Infectious Disease"/>
            <person name="Wu L."/>
            <person name="Ma J."/>
        </authorList>
    </citation>
    <scope>NUCLEOTIDE SEQUENCE [LARGE SCALE GENOMIC DNA]</scope>
    <source>
        <strain evidence="4">KACC 14058</strain>
    </source>
</reference>
<gene>
    <name evidence="3" type="ORF">ACFOZ1_10480</name>
</gene>
<keyword evidence="4" id="KW-1185">Reference proteome</keyword>
<sequence>MKKFTLICSALFFFILLSGCSQNEFSNLSAFDESSSVNLEDIQTGITKEQTMENIKNDRNQEIDTIIANNFSYIDNVSGKETVANVYGTDLFGVEELADLLNETKQPDEISEYIDGQQILIYQDLFIILKDSEELENVTIIEVASDQFVRNNYNPSFLQTYFAIRLLDDVLDVDDWGKNRRKYCQTNDCYGGYSSSTGKAYSGGSTTNRGMSSVRGGGPSSGK</sequence>
<dbReference type="Proteomes" id="UP001595880">
    <property type="component" value="Unassembled WGS sequence"/>
</dbReference>
<feature type="region of interest" description="Disordered" evidence="1">
    <location>
        <begin position="199"/>
        <end position="223"/>
    </location>
</feature>
<keyword evidence="2" id="KW-0732">Signal</keyword>
<dbReference type="EMBL" id="JBHSDV010000003">
    <property type="protein sequence ID" value="MFC4388225.1"/>
    <property type="molecule type" value="Genomic_DNA"/>
</dbReference>